<dbReference type="Proteomes" id="UP000269396">
    <property type="component" value="Unassembled WGS sequence"/>
</dbReference>
<evidence type="ECO:0000313" key="3">
    <source>
        <dbReference type="Proteomes" id="UP000269396"/>
    </source>
</evidence>
<organism evidence="2 3">
    <name type="scientific">Schistosoma mattheei</name>
    <dbReference type="NCBI Taxonomy" id="31246"/>
    <lineage>
        <taxon>Eukaryota</taxon>
        <taxon>Metazoa</taxon>
        <taxon>Spiralia</taxon>
        <taxon>Lophotrochozoa</taxon>
        <taxon>Platyhelminthes</taxon>
        <taxon>Trematoda</taxon>
        <taxon>Digenea</taxon>
        <taxon>Strigeidida</taxon>
        <taxon>Schistosomatoidea</taxon>
        <taxon>Schistosomatidae</taxon>
        <taxon>Schistosoma</taxon>
    </lineage>
</organism>
<proteinExistence type="predicted"/>
<keyword evidence="3" id="KW-1185">Reference proteome</keyword>
<dbReference type="EMBL" id="UZAL01026678">
    <property type="protein sequence ID" value="VDP24364.1"/>
    <property type="molecule type" value="Genomic_DNA"/>
</dbReference>
<feature type="compositionally biased region" description="Basic and acidic residues" evidence="1">
    <location>
        <begin position="119"/>
        <end position="145"/>
    </location>
</feature>
<feature type="region of interest" description="Disordered" evidence="1">
    <location>
        <begin position="119"/>
        <end position="161"/>
    </location>
</feature>
<evidence type="ECO:0000256" key="1">
    <source>
        <dbReference type="SAM" id="MobiDB-lite"/>
    </source>
</evidence>
<name>A0A183NRB0_9TREM</name>
<gene>
    <name evidence="2" type="ORF">SMTD_LOCUS4646</name>
</gene>
<dbReference type="AlphaFoldDB" id="A0A183NRB0"/>
<sequence>MFKIEEHLELKTIVNQHQGLNFQYKCQNSSTVWGGILENYESIIQKIQGFVNSCLGKILRIPWPDTISNNLLWKRTNQTSEGEEIRKKSWKWIERTLMKAPNCPTRRPPFELLNAKVEEEEHITARNGDRHEKNEQQLDRTRKEGSGQSGLKNADQWPVLH</sequence>
<reference evidence="2" key="1">
    <citation type="submission" date="2018-11" db="EMBL/GenBank/DDBJ databases">
        <authorList>
            <consortium name="Pathogen Informatics"/>
        </authorList>
    </citation>
    <scope>NUCLEOTIDE SEQUENCE [LARGE SCALE GENOMIC DNA]</scope>
    <source>
        <strain evidence="2">Denwood</strain>
    </source>
</reference>
<protein>
    <submittedName>
        <fullName evidence="2">Uncharacterized protein</fullName>
    </submittedName>
</protein>
<accession>A0A183NRB0</accession>
<evidence type="ECO:0000313" key="2">
    <source>
        <dbReference type="EMBL" id="VDP24364.1"/>
    </source>
</evidence>